<dbReference type="Proteomes" id="UP000290958">
    <property type="component" value="Unassembled WGS sequence"/>
</dbReference>
<dbReference type="AlphaFoldDB" id="A0A4Q1KKE0"/>
<dbReference type="RefSeq" id="WP_129403091.1">
    <property type="nucleotide sequence ID" value="NZ_SBKP01000002.1"/>
</dbReference>
<dbReference type="InterPro" id="IPR021508">
    <property type="entry name" value="Gp17-like"/>
</dbReference>
<evidence type="ECO:0000313" key="2">
    <source>
        <dbReference type="Proteomes" id="UP000290958"/>
    </source>
</evidence>
<proteinExistence type="predicted"/>
<reference evidence="2" key="1">
    <citation type="submission" date="2019-01" db="EMBL/GenBank/DDBJ databases">
        <title>Cytophagaceae bacterium strain CAR-16.</title>
        <authorList>
            <person name="Chen W.-M."/>
        </authorList>
    </citation>
    <scope>NUCLEOTIDE SEQUENCE [LARGE SCALE GENOMIC DNA]</scope>
    <source>
        <strain evidence="2">CHR27</strain>
    </source>
</reference>
<dbReference type="EMBL" id="SBKP01000002">
    <property type="protein sequence ID" value="RXR30341.1"/>
    <property type="molecule type" value="Genomic_DNA"/>
</dbReference>
<organism evidence="1 2">
    <name type="scientific">Sphingobium fluviale</name>
    <dbReference type="NCBI Taxonomy" id="2506423"/>
    <lineage>
        <taxon>Bacteria</taxon>
        <taxon>Pseudomonadati</taxon>
        <taxon>Pseudomonadota</taxon>
        <taxon>Alphaproteobacteria</taxon>
        <taxon>Sphingomonadales</taxon>
        <taxon>Sphingomonadaceae</taxon>
        <taxon>Sphingobium</taxon>
    </lineage>
</organism>
<dbReference type="OrthoDB" id="7450850at2"/>
<protein>
    <submittedName>
        <fullName evidence="1">DUF3168 domain-containing protein</fullName>
    </submittedName>
</protein>
<comment type="caution">
    <text evidence="1">The sequence shown here is derived from an EMBL/GenBank/DDBJ whole genome shotgun (WGS) entry which is preliminary data.</text>
</comment>
<dbReference type="Pfam" id="PF11367">
    <property type="entry name" value="Tail_completion_gp17"/>
    <property type="match status" value="1"/>
</dbReference>
<name>A0A4Q1KKE0_9SPHN</name>
<gene>
    <name evidence="1" type="ORF">EQG66_03145</name>
</gene>
<evidence type="ECO:0000313" key="1">
    <source>
        <dbReference type="EMBL" id="RXR30341.1"/>
    </source>
</evidence>
<dbReference type="InterPro" id="IPR053745">
    <property type="entry name" value="Viral_Tail_Comp_sf"/>
</dbReference>
<keyword evidence="2" id="KW-1185">Reference proteome</keyword>
<dbReference type="Gene3D" id="3.30.2000.30">
    <property type="match status" value="1"/>
</dbReference>
<sequence length="131" mass="14203">MNPDVDIRAALIALLRADAALTAQVNRIYDGTPDKGTPPMVIVGEGIGTDWATKDRPGRELRIGIGIEDDRETHTRIGAIMPLVDAAVQGLSGAVGMWRIGSLVMTRSRLLRNGAGRWNAVMDYRIRVLAI</sequence>
<accession>A0A4Q1KKE0</accession>